<dbReference type="FunFam" id="3.40.50.1440:FF:000023">
    <property type="entry name" value="Cell division protein FtsZ"/>
    <property type="match status" value="1"/>
</dbReference>
<feature type="domain" description="Tubulin/FtsZ 2-layer sandwich" evidence="12">
    <location>
        <begin position="211"/>
        <end position="331"/>
    </location>
</feature>
<evidence type="ECO:0000259" key="12">
    <source>
        <dbReference type="SMART" id="SM00865"/>
    </source>
</evidence>
<dbReference type="AlphaFoldDB" id="A0A1I2HXS3"/>
<dbReference type="GO" id="GO:0005737">
    <property type="term" value="C:cytoplasm"/>
    <property type="evidence" value="ECO:0007669"/>
    <property type="project" value="UniProtKB-SubCell"/>
</dbReference>
<evidence type="ECO:0000256" key="3">
    <source>
        <dbReference type="ARBA" id="ARBA00022618"/>
    </source>
</evidence>
<dbReference type="Gene3D" id="3.40.50.1440">
    <property type="entry name" value="Tubulin/FtsZ, GTPase domain"/>
    <property type="match status" value="1"/>
</dbReference>
<dbReference type="InterPro" id="IPR018316">
    <property type="entry name" value="Tubulin/FtsZ_2-layer-sand-dom"/>
</dbReference>
<keyword evidence="7 8" id="KW-0131">Cell cycle</keyword>
<dbReference type="GO" id="GO:0005525">
    <property type="term" value="F:GTP binding"/>
    <property type="evidence" value="ECO:0007669"/>
    <property type="project" value="UniProtKB-UniRule"/>
</dbReference>
<evidence type="ECO:0000256" key="6">
    <source>
        <dbReference type="ARBA" id="ARBA00023210"/>
    </source>
</evidence>
<dbReference type="STRING" id="1003.SAMN04488541_102641"/>
<dbReference type="InterPro" id="IPR003008">
    <property type="entry name" value="Tubulin_FtsZ_GTPase"/>
</dbReference>
<reference evidence="13 14" key="1">
    <citation type="submission" date="2016-10" db="EMBL/GenBank/DDBJ databases">
        <authorList>
            <person name="de Groot N.N."/>
        </authorList>
    </citation>
    <scope>NUCLEOTIDE SEQUENCE [LARGE SCALE GENOMIC DNA]</scope>
    <source>
        <strain>GEY</strain>
        <strain evidence="14">DSM 9560</strain>
    </source>
</reference>
<comment type="similarity">
    <text evidence="1 8 10">Belongs to the FtsZ family.</text>
</comment>
<evidence type="ECO:0000256" key="5">
    <source>
        <dbReference type="ARBA" id="ARBA00023134"/>
    </source>
</evidence>
<dbReference type="PROSITE" id="PS01135">
    <property type="entry name" value="FTSZ_2"/>
    <property type="match status" value="1"/>
</dbReference>
<feature type="domain" description="Tubulin/FtsZ GTPase" evidence="11">
    <location>
        <begin position="17"/>
        <end position="209"/>
    </location>
</feature>
<dbReference type="Gene3D" id="3.30.1330.20">
    <property type="entry name" value="Tubulin/FtsZ, C-terminal domain"/>
    <property type="match status" value="1"/>
</dbReference>
<dbReference type="SUPFAM" id="SSF55307">
    <property type="entry name" value="Tubulin C-terminal domain-like"/>
    <property type="match status" value="1"/>
</dbReference>
<feature type="binding site" evidence="8">
    <location>
        <begin position="25"/>
        <end position="29"/>
    </location>
    <ligand>
        <name>GTP</name>
        <dbReference type="ChEBI" id="CHEBI:37565"/>
    </ligand>
</feature>
<dbReference type="GO" id="GO:0043093">
    <property type="term" value="P:FtsZ-dependent cytokinesis"/>
    <property type="evidence" value="ECO:0007669"/>
    <property type="project" value="UniProtKB-UniRule"/>
</dbReference>
<feature type="binding site" evidence="8">
    <location>
        <position position="148"/>
    </location>
    <ligand>
        <name>GTP</name>
        <dbReference type="ChEBI" id="CHEBI:37565"/>
    </ligand>
</feature>
<dbReference type="GO" id="GO:0003924">
    <property type="term" value="F:GTPase activity"/>
    <property type="evidence" value="ECO:0007669"/>
    <property type="project" value="UniProtKB-UniRule"/>
</dbReference>
<evidence type="ECO:0000256" key="10">
    <source>
        <dbReference type="RuleBase" id="RU000631"/>
    </source>
</evidence>
<dbReference type="CDD" id="cd02201">
    <property type="entry name" value="FtsZ_type1"/>
    <property type="match status" value="1"/>
</dbReference>
<dbReference type="InterPro" id="IPR000158">
    <property type="entry name" value="Cell_div_FtsZ"/>
</dbReference>
<dbReference type="PANTHER" id="PTHR30314:SF3">
    <property type="entry name" value="MITOCHONDRIAL DIVISION PROTEIN FSZA"/>
    <property type="match status" value="1"/>
</dbReference>
<evidence type="ECO:0000259" key="11">
    <source>
        <dbReference type="SMART" id="SM00864"/>
    </source>
</evidence>
<dbReference type="PRINTS" id="PR00423">
    <property type="entry name" value="CELLDVISFTSZ"/>
</dbReference>
<evidence type="ECO:0000256" key="4">
    <source>
        <dbReference type="ARBA" id="ARBA00022741"/>
    </source>
</evidence>
<comment type="function">
    <text evidence="8 10">Essential cell division protein that forms a contractile ring structure (Z ring) at the future cell division site. The regulation of the ring assembly controls the timing and the location of cell division. One of the functions of the FtsZ ring is to recruit other cell division proteins to the septum to produce a new cell wall between the dividing cells. Binds GTP and shows GTPase activity.</text>
</comment>
<dbReference type="InterPro" id="IPR020805">
    <property type="entry name" value="Cell_div_FtsZ_CS"/>
</dbReference>
<dbReference type="EMBL" id="FONY01000026">
    <property type="protein sequence ID" value="SFF33131.1"/>
    <property type="molecule type" value="Genomic_DNA"/>
</dbReference>
<dbReference type="InterPro" id="IPR037103">
    <property type="entry name" value="Tubulin/FtsZ-like_C"/>
</dbReference>
<dbReference type="RefSeq" id="WP_091547056.1">
    <property type="nucleotide sequence ID" value="NZ_FONY01000026.1"/>
</dbReference>
<feature type="binding site" evidence="8">
    <location>
        <position position="144"/>
    </location>
    <ligand>
        <name>GTP</name>
        <dbReference type="ChEBI" id="CHEBI:37565"/>
    </ligand>
</feature>
<evidence type="ECO:0000256" key="8">
    <source>
        <dbReference type="HAMAP-Rule" id="MF_00909"/>
    </source>
</evidence>
<comment type="subunit">
    <text evidence="8">Homodimer. Polymerizes to form a dynamic ring structure in a strictly GTP-dependent manner. Interacts directly with several other division proteins.</text>
</comment>
<dbReference type="NCBIfam" id="TIGR00065">
    <property type="entry name" value="ftsZ"/>
    <property type="match status" value="1"/>
</dbReference>
<dbReference type="Pfam" id="PF00091">
    <property type="entry name" value="Tubulin"/>
    <property type="match status" value="1"/>
</dbReference>
<evidence type="ECO:0000256" key="1">
    <source>
        <dbReference type="ARBA" id="ARBA00009690"/>
    </source>
</evidence>
<dbReference type="SUPFAM" id="SSF52490">
    <property type="entry name" value="Tubulin nucleotide-binding domain-like"/>
    <property type="match status" value="1"/>
</dbReference>
<dbReference type="InterPro" id="IPR036525">
    <property type="entry name" value="Tubulin/FtsZ_GTPase_sf"/>
</dbReference>
<dbReference type="GO" id="GO:0051258">
    <property type="term" value="P:protein polymerization"/>
    <property type="evidence" value="ECO:0007669"/>
    <property type="project" value="UniProtKB-UniRule"/>
</dbReference>
<sequence>MKERTYEFDYPANETSIIKVIGVGGGGSNAVNHMFRQGIRGVEFYVANTDIQALQMSPVPNKIQIGLNSTKGLGAGANPERGKTAAMESKDEIRNILASNTKMVFITAGMGGGTGTGAAPVIAQIAKEMGILTVGIVTFPFMFEGKPKYKRAEEGLAELRANCDAVIVILNNRLKEIYGNTSVKEAFNQADEVLTKAAKSIAEIITVSGLVNVDFEDVKTVLKDSGAAVMGSATVDGENRAKRAVEMAINSPLLNDTDIFGARHILVSITVSDLDNFKMSELEEINEYVQEKAGEEAEIILGQAIDETLGESITVTIIATGFESKRNIEQKRVVYDLPSNKILTPKIKLELEDSMDFFDKGDEEVKPLKKEMVTPAKKPEKVVFQLETDDYKSLKGYEDAKKKDEVDVSIQIRQKQLNNLRSFSELSNEEFNEKKEIPAYLRKKVELKEVPHSSENHLSRLKIGEDNGLLGGNRFLHDNVD</sequence>
<gene>
    <name evidence="8" type="primary">ftsZ</name>
    <name evidence="13" type="ORF">SAMN04488541_102641</name>
</gene>
<feature type="binding site" evidence="8">
    <location>
        <begin position="113"/>
        <end position="115"/>
    </location>
    <ligand>
        <name>GTP</name>
        <dbReference type="ChEBI" id="CHEBI:37565"/>
    </ligand>
</feature>
<dbReference type="GO" id="GO:0000917">
    <property type="term" value="P:division septum assembly"/>
    <property type="evidence" value="ECO:0007669"/>
    <property type="project" value="UniProtKB-KW"/>
</dbReference>
<accession>A0A1I2HXS3</accession>
<keyword evidence="2 8" id="KW-0963">Cytoplasm</keyword>
<evidence type="ECO:0000256" key="7">
    <source>
        <dbReference type="ARBA" id="ARBA00023306"/>
    </source>
</evidence>
<dbReference type="PANTHER" id="PTHR30314">
    <property type="entry name" value="CELL DIVISION PROTEIN FTSZ-RELATED"/>
    <property type="match status" value="1"/>
</dbReference>
<keyword evidence="3 8" id="KW-0132">Cell division</keyword>
<keyword evidence="6 8" id="KW-0717">Septation</keyword>
<evidence type="ECO:0000313" key="13">
    <source>
        <dbReference type="EMBL" id="SFF33131.1"/>
    </source>
</evidence>
<keyword evidence="14" id="KW-1185">Reference proteome</keyword>
<dbReference type="InterPro" id="IPR024757">
    <property type="entry name" value="FtsZ_C"/>
</dbReference>
<evidence type="ECO:0000256" key="9">
    <source>
        <dbReference type="NCBIfam" id="TIGR00065"/>
    </source>
</evidence>
<keyword evidence="5 8" id="KW-0342">GTP-binding</keyword>
<feature type="binding site" evidence="8">
    <location>
        <position position="191"/>
    </location>
    <ligand>
        <name>GTP</name>
        <dbReference type="ChEBI" id="CHEBI:37565"/>
    </ligand>
</feature>
<dbReference type="SMART" id="SM00865">
    <property type="entry name" value="Tubulin_C"/>
    <property type="match status" value="1"/>
</dbReference>
<organism evidence="13 14">
    <name type="scientific">Thermoflexibacter ruber</name>
    <dbReference type="NCBI Taxonomy" id="1003"/>
    <lineage>
        <taxon>Bacteria</taxon>
        <taxon>Pseudomonadati</taxon>
        <taxon>Bacteroidota</taxon>
        <taxon>Cytophagia</taxon>
        <taxon>Cytophagales</taxon>
        <taxon>Thermoflexibacteraceae</taxon>
        <taxon>Thermoflexibacter</taxon>
    </lineage>
</organism>
<name>A0A1I2HXS3_9BACT</name>
<dbReference type="InterPro" id="IPR045061">
    <property type="entry name" value="FtsZ/CetZ"/>
</dbReference>
<dbReference type="HAMAP" id="MF_00909">
    <property type="entry name" value="FtsZ"/>
    <property type="match status" value="1"/>
</dbReference>
<dbReference type="GO" id="GO:0032153">
    <property type="term" value="C:cell division site"/>
    <property type="evidence" value="ECO:0007669"/>
    <property type="project" value="UniProtKB-UniRule"/>
</dbReference>
<dbReference type="SMART" id="SM00864">
    <property type="entry name" value="Tubulin"/>
    <property type="match status" value="1"/>
</dbReference>
<keyword evidence="4 8" id="KW-0547">Nucleotide-binding</keyword>
<protein>
    <recommendedName>
        <fullName evidence="8 9">Cell division protein FtsZ</fullName>
    </recommendedName>
</protein>
<dbReference type="Pfam" id="PF12327">
    <property type="entry name" value="FtsZ_C"/>
    <property type="match status" value="1"/>
</dbReference>
<dbReference type="Proteomes" id="UP000199513">
    <property type="component" value="Unassembled WGS sequence"/>
</dbReference>
<evidence type="ECO:0000313" key="14">
    <source>
        <dbReference type="Proteomes" id="UP000199513"/>
    </source>
</evidence>
<comment type="subcellular location">
    <subcellularLocation>
        <location evidence="8">Cytoplasm</location>
    </subcellularLocation>
    <text evidence="8">Assembles at midcell at the inner surface of the cytoplasmic membrane.</text>
</comment>
<dbReference type="PROSITE" id="PS01134">
    <property type="entry name" value="FTSZ_1"/>
    <property type="match status" value="1"/>
</dbReference>
<proteinExistence type="inferred from homology"/>
<dbReference type="OrthoDB" id="9813375at2"/>
<dbReference type="InterPro" id="IPR008280">
    <property type="entry name" value="Tub_FtsZ_C"/>
</dbReference>
<evidence type="ECO:0000256" key="2">
    <source>
        <dbReference type="ARBA" id="ARBA00022490"/>
    </source>
</evidence>